<dbReference type="Proteomes" id="UP001156882">
    <property type="component" value="Unassembled WGS sequence"/>
</dbReference>
<proteinExistence type="predicted"/>
<evidence type="ECO:0000313" key="1">
    <source>
        <dbReference type="EMBL" id="GLS19153.1"/>
    </source>
</evidence>
<gene>
    <name evidence="1" type="ORF">GCM10007874_21700</name>
</gene>
<evidence type="ECO:0000313" key="2">
    <source>
        <dbReference type="Proteomes" id="UP001156882"/>
    </source>
</evidence>
<organism evidence="1 2">
    <name type="scientific">Labrys miyagiensis</name>
    <dbReference type="NCBI Taxonomy" id="346912"/>
    <lineage>
        <taxon>Bacteria</taxon>
        <taxon>Pseudomonadati</taxon>
        <taxon>Pseudomonadota</taxon>
        <taxon>Alphaproteobacteria</taxon>
        <taxon>Hyphomicrobiales</taxon>
        <taxon>Xanthobacteraceae</taxon>
        <taxon>Labrys</taxon>
    </lineage>
</organism>
<reference evidence="2" key="1">
    <citation type="journal article" date="2019" name="Int. J. Syst. Evol. Microbiol.">
        <title>The Global Catalogue of Microorganisms (GCM) 10K type strain sequencing project: providing services to taxonomists for standard genome sequencing and annotation.</title>
        <authorList>
            <consortium name="The Broad Institute Genomics Platform"/>
            <consortium name="The Broad Institute Genome Sequencing Center for Infectious Disease"/>
            <person name="Wu L."/>
            <person name="Ma J."/>
        </authorList>
    </citation>
    <scope>NUCLEOTIDE SEQUENCE [LARGE SCALE GENOMIC DNA]</scope>
    <source>
        <strain evidence="2">NBRC 101365</strain>
    </source>
</reference>
<name>A0ABQ6CFV1_9HYPH</name>
<dbReference type="EMBL" id="BSPC01000021">
    <property type="protein sequence ID" value="GLS19153.1"/>
    <property type="molecule type" value="Genomic_DNA"/>
</dbReference>
<protein>
    <submittedName>
        <fullName evidence="1">Uncharacterized protein</fullName>
    </submittedName>
</protein>
<keyword evidence="2" id="KW-1185">Reference proteome</keyword>
<sequence length="54" mass="5546">MIRAVGITLAFAGDNGLIDMELQGVTDGGTTETNFLSVRSLDEQVSLGISSGST</sequence>
<comment type="caution">
    <text evidence="1">The sequence shown here is derived from an EMBL/GenBank/DDBJ whole genome shotgun (WGS) entry which is preliminary data.</text>
</comment>
<accession>A0ABQ6CFV1</accession>